<dbReference type="GO" id="GO:0030246">
    <property type="term" value="F:carbohydrate binding"/>
    <property type="evidence" value="ECO:0007669"/>
    <property type="project" value="InterPro"/>
</dbReference>
<feature type="domain" description="Chitin-binding type-3" evidence="2">
    <location>
        <begin position="4"/>
        <end position="48"/>
    </location>
</feature>
<dbReference type="GO" id="GO:0005975">
    <property type="term" value="P:carbohydrate metabolic process"/>
    <property type="evidence" value="ECO:0007669"/>
    <property type="project" value="InterPro"/>
</dbReference>
<dbReference type="GO" id="GO:0004553">
    <property type="term" value="F:hydrolase activity, hydrolyzing O-glycosyl compounds"/>
    <property type="evidence" value="ECO:0007669"/>
    <property type="project" value="InterPro"/>
</dbReference>
<gene>
    <name evidence="3" type="ORF">K493DRAFT_180712</name>
</gene>
<dbReference type="InterPro" id="IPR036573">
    <property type="entry name" value="CBM_sf_5/12"/>
</dbReference>
<dbReference type="OrthoDB" id="3012298at2759"/>
<feature type="domain" description="Chitin-binding type-3" evidence="2">
    <location>
        <begin position="114"/>
        <end position="157"/>
    </location>
</feature>
<protein>
    <recommendedName>
        <fullName evidence="2">Chitin-binding type-3 domain-containing protein</fullName>
    </recommendedName>
</protein>
<name>A0A1Y1YWT8_9FUNG</name>
<organism evidence="3 4">
    <name type="scientific">Basidiobolus meristosporus CBS 931.73</name>
    <dbReference type="NCBI Taxonomy" id="1314790"/>
    <lineage>
        <taxon>Eukaryota</taxon>
        <taxon>Fungi</taxon>
        <taxon>Fungi incertae sedis</taxon>
        <taxon>Zoopagomycota</taxon>
        <taxon>Entomophthoromycotina</taxon>
        <taxon>Basidiobolomycetes</taxon>
        <taxon>Basidiobolales</taxon>
        <taxon>Basidiobolaceae</taxon>
        <taxon>Basidiobolus</taxon>
    </lineage>
</organism>
<feature type="non-terminal residue" evidence="3">
    <location>
        <position position="160"/>
    </location>
</feature>
<dbReference type="SMART" id="SM00495">
    <property type="entry name" value="ChtBD3"/>
    <property type="match status" value="3"/>
</dbReference>
<dbReference type="Gene3D" id="2.10.10.20">
    <property type="entry name" value="Carbohydrate-binding module superfamily 5/12"/>
    <property type="match status" value="2"/>
</dbReference>
<comment type="caution">
    <text evidence="3">The sequence shown here is derived from an EMBL/GenBank/DDBJ whole genome shotgun (WGS) entry which is preliminary data.</text>
</comment>
<evidence type="ECO:0000256" key="1">
    <source>
        <dbReference type="ARBA" id="ARBA00022801"/>
    </source>
</evidence>
<accession>A0A1Y1YWT8</accession>
<sequence>CAGVPQWNSGDVYTGSNEVTYNGKLWKAKWWTLNNEPGNNQEDVWAELGACDGAPKPTADVGSGVCSGVNSWNPGVAYVGSNQVTYNGNLTTPNPTTSSNPEPTPDTGICTDIPQWNSGVAYTGSQQVIYNGSLWKAKWWTLNNEPGNNPEQVWVEVGSC</sequence>
<dbReference type="CDD" id="cd12215">
    <property type="entry name" value="ChiC_BD"/>
    <property type="match status" value="2"/>
</dbReference>
<reference evidence="3 4" key="1">
    <citation type="submission" date="2016-07" db="EMBL/GenBank/DDBJ databases">
        <title>Pervasive Adenine N6-methylation of Active Genes in Fungi.</title>
        <authorList>
            <consortium name="DOE Joint Genome Institute"/>
            <person name="Mondo S.J."/>
            <person name="Dannebaum R.O."/>
            <person name="Kuo R.C."/>
            <person name="Labutti K."/>
            <person name="Haridas S."/>
            <person name="Kuo A."/>
            <person name="Salamov A."/>
            <person name="Ahrendt S.R."/>
            <person name="Lipzen A."/>
            <person name="Sullivan W."/>
            <person name="Andreopoulos W.B."/>
            <person name="Clum A."/>
            <person name="Lindquist E."/>
            <person name="Daum C."/>
            <person name="Ramamoorthy G.K."/>
            <person name="Gryganskyi A."/>
            <person name="Culley D."/>
            <person name="Magnuson J.K."/>
            <person name="James T.Y."/>
            <person name="O'Malley M.A."/>
            <person name="Stajich J.E."/>
            <person name="Spatafora J.W."/>
            <person name="Visel A."/>
            <person name="Grigoriev I.V."/>
        </authorList>
    </citation>
    <scope>NUCLEOTIDE SEQUENCE [LARGE SCALE GENOMIC DNA]</scope>
    <source>
        <strain evidence="3 4">CBS 931.73</strain>
    </source>
</reference>
<feature type="domain" description="Chitin-binding type-3" evidence="2">
    <location>
        <begin position="69"/>
        <end position="113"/>
    </location>
</feature>
<dbReference type="AlphaFoldDB" id="A0A1Y1YWT8"/>
<keyword evidence="1" id="KW-0378">Hydrolase</keyword>
<proteinExistence type="predicted"/>
<dbReference type="Proteomes" id="UP000193498">
    <property type="component" value="Unassembled WGS sequence"/>
</dbReference>
<dbReference type="InterPro" id="IPR003610">
    <property type="entry name" value="CBM5/12"/>
</dbReference>
<feature type="non-terminal residue" evidence="3">
    <location>
        <position position="1"/>
    </location>
</feature>
<evidence type="ECO:0000259" key="2">
    <source>
        <dbReference type="SMART" id="SM00495"/>
    </source>
</evidence>
<evidence type="ECO:0000313" key="3">
    <source>
        <dbReference type="EMBL" id="ORY02491.1"/>
    </source>
</evidence>
<dbReference type="SUPFAM" id="SSF51055">
    <property type="entry name" value="Carbohydrate binding domain"/>
    <property type="match status" value="2"/>
</dbReference>
<evidence type="ECO:0000313" key="4">
    <source>
        <dbReference type="Proteomes" id="UP000193498"/>
    </source>
</evidence>
<keyword evidence="4" id="KW-1185">Reference proteome</keyword>
<dbReference type="EMBL" id="MCFE01000056">
    <property type="protein sequence ID" value="ORY02491.1"/>
    <property type="molecule type" value="Genomic_DNA"/>
</dbReference>
<dbReference type="Pfam" id="PF02839">
    <property type="entry name" value="CBM_5_12"/>
    <property type="match status" value="2"/>
</dbReference>
<dbReference type="InParanoid" id="A0A1Y1YWT8"/>
<dbReference type="GO" id="GO:0005576">
    <property type="term" value="C:extracellular region"/>
    <property type="evidence" value="ECO:0007669"/>
    <property type="project" value="InterPro"/>
</dbReference>